<dbReference type="InterPro" id="IPR036955">
    <property type="entry name" value="AP2/ERF_dom_sf"/>
</dbReference>
<comment type="caution">
    <text evidence="16">The sequence shown here is derived from an EMBL/GenBank/DDBJ whole genome shotgun (WGS) entry which is preliminary data.</text>
</comment>
<evidence type="ECO:0000313" key="16">
    <source>
        <dbReference type="EMBL" id="OEL27081.1"/>
    </source>
</evidence>
<protein>
    <submittedName>
        <fullName evidence="16">Zinc finger protein CONSTANS-LIKE 16</fullName>
    </submittedName>
</protein>
<dbReference type="GO" id="GO:0003677">
    <property type="term" value="F:DNA binding"/>
    <property type="evidence" value="ECO:0007669"/>
    <property type="project" value="UniProtKB-KW"/>
</dbReference>
<evidence type="ECO:0000259" key="15">
    <source>
        <dbReference type="PROSITE" id="PS51032"/>
    </source>
</evidence>
<evidence type="ECO:0000256" key="6">
    <source>
        <dbReference type="ARBA" id="ARBA00023015"/>
    </source>
</evidence>
<feature type="region of interest" description="Disordered" evidence="12">
    <location>
        <begin position="64"/>
        <end position="106"/>
    </location>
</feature>
<dbReference type="EMBL" id="LWDX02033275">
    <property type="protein sequence ID" value="OEL27081.1"/>
    <property type="molecule type" value="Genomic_DNA"/>
</dbReference>
<evidence type="ECO:0000256" key="10">
    <source>
        <dbReference type="PROSITE-ProRule" id="PRU00024"/>
    </source>
</evidence>
<dbReference type="SMART" id="SM00380">
    <property type="entry name" value="AP2"/>
    <property type="match status" value="1"/>
</dbReference>
<evidence type="ECO:0000256" key="5">
    <source>
        <dbReference type="ARBA" id="ARBA00022833"/>
    </source>
</evidence>
<feature type="domain" description="CCT" evidence="14">
    <location>
        <begin position="389"/>
        <end position="431"/>
    </location>
</feature>
<evidence type="ECO:0000256" key="4">
    <source>
        <dbReference type="ARBA" id="ARBA00022771"/>
    </source>
</evidence>
<evidence type="ECO:0000256" key="8">
    <source>
        <dbReference type="ARBA" id="ARBA00023163"/>
    </source>
</evidence>
<proteinExistence type="inferred from homology"/>
<evidence type="ECO:0000259" key="13">
    <source>
        <dbReference type="PROSITE" id="PS50119"/>
    </source>
</evidence>
<dbReference type="PANTHER" id="PTHR31874">
    <property type="entry name" value="CCT MOTIF FAMILY PROTEIN, EXPRESSED"/>
    <property type="match status" value="1"/>
</dbReference>
<evidence type="ECO:0000256" key="2">
    <source>
        <dbReference type="ARBA" id="ARBA00010024"/>
    </source>
</evidence>
<keyword evidence="6" id="KW-0805">Transcription regulation</keyword>
<feature type="compositionally biased region" description="Basic residues" evidence="12">
    <location>
        <begin position="569"/>
        <end position="578"/>
    </location>
</feature>
<dbReference type="Gene3D" id="3.30.730.10">
    <property type="entry name" value="AP2/ERF domain"/>
    <property type="match status" value="1"/>
</dbReference>
<evidence type="ECO:0000256" key="1">
    <source>
        <dbReference type="ARBA" id="ARBA00004123"/>
    </source>
</evidence>
<feature type="domain" description="B box-type" evidence="13">
    <location>
        <begin position="17"/>
        <end position="64"/>
    </location>
</feature>
<dbReference type="PANTHER" id="PTHR31874:SF40">
    <property type="entry name" value="OS02G0731700 PROTEIN"/>
    <property type="match status" value="1"/>
</dbReference>
<dbReference type="SUPFAM" id="SSF54171">
    <property type="entry name" value="DNA-binding domain"/>
    <property type="match status" value="1"/>
</dbReference>
<gene>
    <name evidence="16" type="ORF">BAE44_0011900</name>
</gene>
<evidence type="ECO:0000313" key="17">
    <source>
        <dbReference type="Proteomes" id="UP000095767"/>
    </source>
</evidence>
<sequence>MMSGGSKAAAGAAVGGKAARACDSCLRRRARWYCAADDAFLCQGCDASVHSANPLARRHERLRLRPTSPPHPHSALEASTSSASKKRQQVAPAWSKRKARTRRPHVKSVGQLLSRKLVVVPEVTVESSEEQKAEEDEVEEEQLLYRVPTFDRALAELCSPPPIDDSAVSAAAAPCCREDVHGTVEHAKAPVVADSPVQQLPDSFAGFGPTDAELREFAADMEALLGQGLDDGNELDESFYMESLGLMTPAEDGGRVKMEPGSSVISHREGALGRSPAELKPEESAELLDIDFNCSSPTVTDHDEDSFEHKASASSGVAADAQFLKRSLDLRLNYEAIIESWGSSPWTDGQRPNVQLDDFWPHAHHHSGGFWMAGGGQALTPRLGMGGGREARVSRYREKRRTRLFAKKIRYEVRKLNAEKRPRMKGRFVKRPAAGGATAAAPGDGAAAVIALDGTESAVAAAAAVGGAAAAGQRRRRKKKNKYRGVRQRPWGKWAAEIRDPRHAVRKWLGMFDTVEEAAKAYGRAAIEFRGPRVKLNFPFPEQLTAGSGSRRGTQRRPRPPPPPCAGAPRRRWSTGRR</sequence>
<feature type="region of interest" description="Disordered" evidence="12">
    <location>
        <begin position="539"/>
        <end position="578"/>
    </location>
</feature>
<dbReference type="InterPro" id="IPR016177">
    <property type="entry name" value="DNA-bd_dom_sf"/>
</dbReference>
<keyword evidence="5" id="KW-0862">Zinc</keyword>
<dbReference type="InterPro" id="IPR010402">
    <property type="entry name" value="CCT_domain"/>
</dbReference>
<dbReference type="PROSITE" id="PS50119">
    <property type="entry name" value="ZF_BBOX"/>
    <property type="match status" value="1"/>
</dbReference>
<dbReference type="Pfam" id="PF00847">
    <property type="entry name" value="AP2"/>
    <property type="match status" value="1"/>
</dbReference>
<dbReference type="GO" id="GO:0005634">
    <property type="term" value="C:nucleus"/>
    <property type="evidence" value="ECO:0007669"/>
    <property type="project" value="UniProtKB-SubCell"/>
</dbReference>
<dbReference type="GO" id="GO:0003700">
    <property type="term" value="F:DNA-binding transcription factor activity"/>
    <property type="evidence" value="ECO:0007669"/>
    <property type="project" value="InterPro"/>
</dbReference>
<name>A0A1E5VPM1_9POAL</name>
<dbReference type="FunFam" id="3.30.730.10:FF:000001">
    <property type="entry name" value="Ethylene-responsive transcription factor 2"/>
    <property type="match status" value="1"/>
</dbReference>
<reference evidence="16 17" key="1">
    <citation type="submission" date="2016-09" db="EMBL/GenBank/DDBJ databases">
        <title>The draft genome of Dichanthelium oligosanthes: A C3 panicoid grass species.</title>
        <authorList>
            <person name="Studer A.J."/>
            <person name="Schnable J.C."/>
            <person name="Brutnell T.P."/>
        </authorList>
    </citation>
    <scope>NUCLEOTIDE SEQUENCE [LARGE SCALE GENOMIC DNA]</scope>
    <source>
        <strain evidence="17">cv. Kellogg 1175</strain>
        <tissue evidence="16">Leaf</tissue>
    </source>
</reference>
<comment type="subcellular location">
    <subcellularLocation>
        <location evidence="1 11">Nucleus</location>
    </subcellularLocation>
</comment>
<dbReference type="PROSITE" id="PS51017">
    <property type="entry name" value="CCT"/>
    <property type="match status" value="1"/>
</dbReference>
<feature type="domain" description="AP2/ERF" evidence="15">
    <location>
        <begin position="482"/>
        <end position="539"/>
    </location>
</feature>
<evidence type="ECO:0000256" key="3">
    <source>
        <dbReference type="ARBA" id="ARBA00022723"/>
    </source>
</evidence>
<dbReference type="InterPro" id="IPR000315">
    <property type="entry name" value="Znf_B-box"/>
</dbReference>
<dbReference type="AlphaFoldDB" id="A0A1E5VPM1"/>
<dbReference type="InterPro" id="IPR049808">
    <property type="entry name" value="CONSTANS-like_Bbox1"/>
</dbReference>
<evidence type="ECO:0000256" key="12">
    <source>
        <dbReference type="SAM" id="MobiDB-lite"/>
    </source>
</evidence>
<evidence type="ECO:0000259" key="14">
    <source>
        <dbReference type="PROSITE" id="PS51017"/>
    </source>
</evidence>
<evidence type="ECO:0000256" key="9">
    <source>
        <dbReference type="ARBA" id="ARBA00023242"/>
    </source>
</evidence>
<dbReference type="Pfam" id="PF00643">
    <property type="entry name" value="zf-B_box"/>
    <property type="match status" value="1"/>
</dbReference>
<organism evidence="16 17">
    <name type="scientific">Dichanthelium oligosanthes</name>
    <dbReference type="NCBI Taxonomy" id="888268"/>
    <lineage>
        <taxon>Eukaryota</taxon>
        <taxon>Viridiplantae</taxon>
        <taxon>Streptophyta</taxon>
        <taxon>Embryophyta</taxon>
        <taxon>Tracheophyta</taxon>
        <taxon>Spermatophyta</taxon>
        <taxon>Magnoliopsida</taxon>
        <taxon>Liliopsida</taxon>
        <taxon>Poales</taxon>
        <taxon>Poaceae</taxon>
        <taxon>PACMAD clade</taxon>
        <taxon>Panicoideae</taxon>
        <taxon>Panicodae</taxon>
        <taxon>Paniceae</taxon>
        <taxon>Dichantheliinae</taxon>
        <taxon>Dichanthelium</taxon>
    </lineage>
</organism>
<keyword evidence="17" id="KW-1185">Reference proteome</keyword>
<dbReference type="GO" id="GO:0008270">
    <property type="term" value="F:zinc ion binding"/>
    <property type="evidence" value="ECO:0007669"/>
    <property type="project" value="UniProtKB-KW"/>
</dbReference>
<dbReference type="CDD" id="cd19821">
    <property type="entry name" value="Bbox1_BBX-like"/>
    <property type="match status" value="1"/>
</dbReference>
<evidence type="ECO:0000256" key="11">
    <source>
        <dbReference type="PROSITE-ProRule" id="PRU00357"/>
    </source>
</evidence>
<accession>A0A1E5VPM1</accession>
<dbReference type="InterPro" id="IPR001471">
    <property type="entry name" value="AP2/ERF_dom"/>
</dbReference>
<dbReference type="PRINTS" id="PR00367">
    <property type="entry name" value="ETHRSPELEMNT"/>
</dbReference>
<keyword evidence="3" id="KW-0479">Metal-binding</keyword>
<keyword evidence="9 11" id="KW-0539">Nucleus</keyword>
<dbReference type="CDD" id="cd00018">
    <property type="entry name" value="AP2"/>
    <property type="match status" value="1"/>
</dbReference>
<keyword evidence="4 10" id="KW-0863">Zinc-finger</keyword>
<keyword evidence="8" id="KW-0804">Transcription</keyword>
<feature type="compositionally biased region" description="Basic residues" evidence="12">
    <location>
        <begin position="95"/>
        <end position="106"/>
    </location>
</feature>
<dbReference type="Pfam" id="PF06203">
    <property type="entry name" value="CCT"/>
    <property type="match status" value="1"/>
</dbReference>
<comment type="similarity">
    <text evidence="2">Belongs to the CONSTANS family.</text>
</comment>
<dbReference type="InterPro" id="IPR052453">
    <property type="entry name" value="CONSTANS-like_ZF"/>
</dbReference>
<dbReference type="Proteomes" id="UP000095767">
    <property type="component" value="Unassembled WGS sequence"/>
</dbReference>
<dbReference type="OrthoDB" id="153872at2759"/>
<keyword evidence="7" id="KW-0238">DNA-binding</keyword>
<evidence type="ECO:0000256" key="7">
    <source>
        <dbReference type="ARBA" id="ARBA00023125"/>
    </source>
</evidence>
<dbReference type="PROSITE" id="PS51032">
    <property type="entry name" value="AP2_ERF"/>
    <property type="match status" value="1"/>
</dbReference>
<dbReference type="SMART" id="SM00336">
    <property type="entry name" value="BBOX"/>
    <property type="match status" value="1"/>
</dbReference>